<name>A0ABD1J1H9_9TELE</name>
<reference evidence="4 5" key="1">
    <citation type="submission" date="2024-09" db="EMBL/GenBank/DDBJ databases">
        <title>A chromosome-level genome assembly of Gray's grenadier anchovy, Coilia grayii.</title>
        <authorList>
            <person name="Fu Z."/>
        </authorList>
    </citation>
    <scope>NUCLEOTIDE SEQUENCE [LARGE SCALE GENOMIC DNA]</scope>
    <source>
        <strain evidence="4">G4</strain>
        <tissue evidence="4">Muscle</tissue>
    </source>
</reference>
<evidence type="ECO:0000259" key="3">
    <source>
        <dbReference type="PROSITE" id="PS51286"/>
    </source>
</evidence>
<evidence type="ECO:0000313" key="5">
    <source>
        <dbReference type="Proteomes" id="UP001591681"/>
    </source>
</evidence>
<sequence>MLRLIPLRLFSARRLLHMSTAARDQVLEQLQVCSAEDQVLEVVGRHKAKLSVEHVGCAMGLLWQFQKDKPQLLRTIDSVRGHPQFLTLRVLAENKISQMGDVMVVDMLYNTLRLNVEPYDSLIQQLVTEAWNRLDRFEMPTLSKLSTCLNDQYLQSSPLMGDITEILSQKLHLINDARVLTNFMISVSSLASPRLRDALIKKADVLLDSMDISKYNNPRRVVQFMRNSKHANRPLLEKCNRLLLLNLPQMRIEDISMITGLYQTLQFNKCDFRLASRQRLLELVDSTSDPVVFTKLFATLGPMASRETRDRLEGMALLLADELNGQQALAVAETLEEIQCRNPQLINKIASILHKSLDQYRPVEIARVTQALLMLHYQSPDLYNRLRAIMLRYLQSSVFPYEVTMLTRVLSLLPSPRADEAMLARVEAVLPQCTLNDLNTYALAIAKWLRHDPSYLHSTPSRYVRLLQSLNRYGHERLGHADRLELLLDELRYLSGEWFEDMLLEESVAACRRLAHQITPGNLPDVAVVITRTNYISPHLLDHMAKVALENIQEVHFSGTYAILLPFAVLNYDTPLVDELFNACIQHLIPHIGSFDPHLLVLLAYALALADYFPEEVIREIFSVDFLAKLDSQLETLPDALNLRIRLRLMELNRAVCLECPEYQVPWFHDRFCRQHQKRGVWNGSVTPVQQQIHKMLGEVLGGISCARVSVLTPYYYTVDFECVLDRQGQPLPYSPPSQLQIREDGKVQWEPERPEKDRTELPPGAQRIAVDFLGPKSFCKNSRQPKGEVLMRRRHLEILGYRVIQIPHFEWNSMELSTPDAWKQYLRKRIFQAAP</sequence>
<accession>A0ABD1J1H9</accession>
<dbReference type="EMBL" id="JBHFQA010000020">
    <property type="protein sequence ID" value="KAL2080977.1"/>
    <property type="molecule type" value="Genomic_DNA"/>
</dbReference>
<proteinExistence type="predicted"/>
<feature type="domain" description="RAP" evidence="3">
    <location>
        <begin position="769"/>
        <end position="829"/>
    </location>
</feature>
<dbReference type="InterPro" id="IPR050870">
    <property type="entry name" value="FAST_kinase"/>
</dbReference>
<comment type="subcellular location">
    <subcellularLocation>
        <location evidence="1">Mitochondrion</location>
    </subcellularLocation>
</comment>
<dbReference type="PANTHER" id="PTHR21228">
    <property type="entry name" value="FAST LEU-RICH DOMAIN-CONTAINING"/>
    <property type="match status" value="1"/>
</dbReference>
<organism evidence="4 5">
    <name type="scientific">Coilia grayii</name>
    <name type="common">Gray's grenadier anchovy</name>
    <dbReference type="NCBI Taxonomy" id="363190"/>
    <lineage>
        <taxon>Eukaryota</taxon>
        <taxon>Metazoa</taxon>
        <taxon>Chordata</taxon>
        <taxon>Craniata</taxon>
        <taxon>Vertebrata</taxon>
        <taxon>Euteleostomi</taxon>
        <taxon>Actinopterygii</taxon>
        <taxon>Neopterygii</taxon>
        <taxon>Teleostei</taxon>
        <taxon>Clupei</taxon>
        <taxon>Clupeiformes</taxon>
        <taxon>Clupeoidei</taxon>
        <taxon>Engraulidae</taxon>
        <taxon>Coilinae</taxon>
        <taxon>Coilia</taxon>
    </lineage>
</organism>
<dbReference type="InterPro" id="IPR013584">
    <property type="entry name" value="RAP"/>
</dbReference>
<keyword evidence="2" id="KW-0496">Mitochondrion</keyword>
<dbReference type="Pfam" id="PF06743">
    <property type="entry name" value="FAST_1"/>
    <property type="match status" value="1"/>
</dbReference>
<evidence type="ECO:0000256" key="2">
    <source>
        <dbReference type="ARBA" id="ARBA00023128"/>
    </source>
</evidence>
<dbReference type="GO" id="GO:0005739">
    <property type="term" value="C:mitochondrion"/>
    <property type="evidence" value="ECO:0007669"/>
    <property type="project" value="UniProtKB-SubCell"/>
</dbReference>
<dbReference type="Proteomes" id="UP001591681">
    <property type="component" value="Unassembled WGS sequence"/>
</dbReference>
<dbReference type="PANTHER" id="PTHR21228:SF29">
    <property type="entry name" value="FAST KINASE DOMAIN-CONTAINING PROTEIN 1, MITOCHONDRIAL"/>
    <property type="match status" value="1"/>
</dbReference>
<dbReference type="Pfam" id="PF08373">
    <property type="entry name" value="RAP"/>
    <property type="match status" value="1"/>
</dbReference>
<comment type="caution">
    <text evidence="4">The sequence shown here is derived from an EMBL/GenBank/DDBJ whole genome shotgun (WGS) entry which is preliminary data.</text>
</comment>
<dbReference type="PROSITE" id="PS51286">
    <property type="entry name" value="RAP"/>
    <property type="match status" value="1"/>
</dbReference>
<dbReference type="SMART" id="SM00952">
    <property type="entry name" value="RAP"/>
    <property type="match status" value="1"/>
</dbReference>
<dbReference type="InterPro" id="IPR010622">
    <property type="entry name" value="FAST_Leu-rich"/>
</dbReference>
<gene>
    <name evidence="4" type="ORF">ACEWY4_022830</name>
</gene>
<evidence type="ECO:0000313" key="4">
    <source>
        <dbReference type="EMBL" id="KAL2080977.1"/>
    </source>
</evidence>
<dbReference type="Pfam" id="PF08368">
    <property type="entry name" value="FAST_2"/>
    <property type="match status" value="1"/>
</dbReference>
<protein>
    <recommendedName>
        <fullName evidence="3">RAP domain-containing protein</fullName>
    </recommendedName>
</protein>
<dbReference type="AlphaFoldDB" id="A0ABD1J1H9"/>
<dbReference type="InterPro" id="IPR013579">
    <property type="entry name" value="FAST_2"/>
</dbReference>
<evidence type="ECO:0000256" key="1">
    <source>
        <dbReference type="ARBA" id="ARBA00004173"/>
    </source>
</evidence>
<keyword evidence="5" id="KW-1185">Reference proteome</keyword>